<protein>
    <recommendedName>
        <fullName evidence="11">ascorbate ferrireductase (transmembrane)</fullName>
        <ecNumber evidence="11">7.2.1.3</ecNumber>
    </recommendedName>
</protein>
<dbReference type="GO" id="GO:0140571">
    <property type="term" value="F:transmembrane ascorbate ferrireductase activity"/>
    <property type="evidence" value="ECO:0007669"/>
    <property type="project" value="UniProtKB-EC"/>
</dbReference>
<keyword evidence="4" id="KW-0349">Heme</keyword>
<dbReference type="Pfam" id="PF03188">
    <property type="entry name" value="Cytochrom_B561"/>
    <property type="match status" value="1"/>
</dbReference>
<evidence type="ECO:0000256" key="10">
    <source>
        <dbReference type="ARBA" id="ARBA00023136"/>
    </source>
</evidence>
<comment type="cofactor">
    <cofactor evidence="1">
        <name>heme b</name>
        <dbReference type="ChEBI" id="CHEBI:60344"/>
    </cofactor>
</comment>
<keyword evidence="15" id="KW-1185">Reference proteome</keyword>
<evidence type="ECO:0000256" key="9">
    <source>
        <dbReference type="ARBA" id="ARBA00023004"/>
    </source>
</evidence>
<feature type="transmembrane region" description="Helical" evidence="12">
    <location>
        <begin position="196"/>
        <end position="220"/>
    </location>
</feature>
<dbReference type="GO" id="GO:0046872">
    <property type="term" value="F:metal ion binding"/>
    <property type="evidence" value="ECO:0007669"/>
    <property type="project" value="UniProtKB-KW"/>
</dbReference>
<keyword evidence="7" id="KW-0249">Electron transport</keyword>
<feature type="transmembrane region" description="Helical" evidence="12">
    <location>
        <begin position="161"/>
        <end position="184"/>
    </location>
</feature>
<evidence type="ECO:0000313" key="14">
    <source>
        <dbReference type="EMBL" id="VVC94405.1"/>
    </source>
</evidence>
<feature type="domain" description="Cytochrome b561" evidence="13">
    <location>
        <begin position="20"/>
        <end position="220"/>
    </location>
</feature>
<evidence type="ECO:0000256" key="7">
    <source>
        <dbReference type="ARBA" id="ARBA00022982"/>
    </source>
</evidence>
<evidence type="ECO:0000313" key="15">
    <source>
        <dbReference type="Proteomes" id="UP000324832"/>
    </source>
</evidence>
<evidence type="ECO:0000256" key="11">
    <source>
        <dbReference type="ARBA" id="ARBA00024225"/>
    </source>
</evidence>
<keyword evidence="8 12" id="KW-1133">Transmembrane helix</keyword>
<keyword evidence="9" id="KW-0408">Iron</keyword>
<sequence length="229" mass="25750">MTVADPESLRDEGGYYLRIFQSSLNLIAHLLVGVVVGCTLLFVVTQGLPLALTQRHIVLCVIGYHLLMAEAILSLSNDNGWSSSMKLKDKRRAHTVMQVVGSLLALFGSFEKMYDKSTNFNTMHGIFGLIAVVFTSVSLVNGLASWYAYEWRKCCPGNVSKITHICFGSFAFIAASICLCYGFDKTWFRMWATEPFTYTLITFTALLTFIIIINPMINFYKKTSRFITK</sequence>
<evidence type="ECO:0000256" key="6">
    <source>
        <dbReference type="ARBA" id="ARBA00022723"/>
    </source>
</evidence>
<name>A0A5E4QAY2_9NEOP</name>
<dbReference type="GO" id="GO:0140575">
    <property type="term" value="F:transmembrane monodehydroascorbate reductase activity"/>
    <property type="evidence" value="ECO:0007669"/>
    <property type="project" value="InterPro"/>
</dbReference>
<evidence type="ECO:0000256" key="8">
    <source>
        <dbReference type="ARBA" id="ARBA00022989"/>
    </source>
</evidence>
<keyword evidence="6" id="KW-0479">Metal-binding</keyword>
<evidence type="ECO:0000256" key="2">
    <source>
        <dbReference type="ARBA" id="ARBA00004141"/>
    </source>
</evidence>
<dbReference type="PANTHER" id="PTHR15422">
    <property type="entry name" value="OS05G0565100 PROTEIN"/>
    <property type="match status" value="1"/>
</dbReference>
<feature type="transmembrane region" description="Helical" evidence="12">
    <location>
        <begin position="96"/>
        <end position="114"/>
    </location>
</feature>
<dbReference type="Gene3D" id="1.20.120.1770">
    <property type="match status" value="1"/>
</dbReference>
<accession>A0A5E4QAY2</accession>
<dbReference type="PANTHER" id="PTHR15422:SF43">
    <property type="entry name" value="ASCORBATE FERRIREDUCTASE (TRANSMEMBRANE)"/>
    <property type="match status" value="1"/>
</dbReference>
<dbReference type="EC" id="7.2.1.3" evidence="11"/>
<gene>
    <name evidence="14" type="ORF">LSINAPIS_LOCUS6369</name>
</gene>
<evidence type="ECO:0000256" key="12">
    <source>
        <dbReference type="SAM" id="Phobius"/>
    </source>
</evidence>
<keyword evidence="3" id="KW-0813">Transport</keyword>
<dbReference type="InterPro" id="IPR045150">
    <property type="entry name" value="CYB561D1/2"/>
</dbReference>
<keyword evidence="5 12" id="KW-0812">Transmembrane</keyword>
<reference evidence="14 15" key="1">
    <citation type="submission" date="2017-07" db="EMBL/GenBank/DDBJ databases">
        <authorList>
            <person name="Talla V."/>
            <person name="Backstrom N."/>
        </authorList>
    </citation>
    <scope>NUCLEOTIDE SEQUENCE [LARGE SCALE GENOMIC DNA]</scope>
</reference>
<evidence type="ECO:0000259" key="13">
    <source>
        <dbReference type="PROSITE" id="PS50939"/>
    </source>
</evidence>
<organism evidence="14 15">
    <name type="scientific">Leptidea sinapis</name>
    <dbReference type="NCBI Taxonomy" id="189913"/>
    <lineage>
        <taxon>Eukaryota</taxon>
        <taxon>Metazoa</taxon>
        <taxon>Ecdysozoa</taxon>
        <taxon>Arthropoda</taxon>
        <taxon>Hexapoda</taxon>
        <taxon>Insecta</taxon>
        <taxon>Pterygota</taxon>
        <taxon>Neoptera</taxon>
        <taxon>Endopterygota</taxon>
        <taxon>Lepidoptera</taxon>
        <taxon>Glossata</taxon>
        <taxon>Ditrysia</taxon>
        <taxon>Papilionoidea</taxon>
        <taxon>Pieridae</taxon>
        <taxon>Dismorphiinae</taxon>
        <taxon>Leptidea</taxon>
    </lineage>
</organism>
<feature type="transmembrane region" description="Helical" evidence="12">
    <location>
        <begin position="26"/>
        <end position="44"/>
    </location>
</feature>
<dbReference type="EMBL" id="FZQP02002003">
    <property type="protein sequence ID" value="VVC94405.1"/>
    <property type="molecule type" value="Genomic_DNA"/>
</dbReference>
<feature type="transmembrane region" description="Helical" evidence="12">
    <location>
        <begin position="56"/>
        <end position="75"/>
    </location>
</feature>
<keyword evidence="10 12" id="KW-0472">Membrane</keyword>
<dbReference type="PROSITE" id="PS50939">
    <property type="entry name" value="CYTOCHROME_B561"/>
    <property type="match status" value="1"/>
</dbReference>
<dbReference type="Proteomes" id="UP000324832">
    <property type="component" value="Unassembled WGS sequence"/>
</dbReference>
<proteinExistence type="predicted"/>
<dbReference type="SMART" id="SM00665">
    <property type="entry name" value="B561"/>
    <property type="match status" value="1"/>
</dbReference>
<comment type="subcellular location">
    <subcellularLocation>
        <location evidence="2">Membrane</location>
        <topology evidence="2">Multi-pass membrane protein</topology>
    </subcellularLocation>
</comment>
<dbReference type="AlphaFoldDB" id="A0A5E4QAY2"/>
<feature type="transmembrane region" description="Helical" evidence="12">
    <location>
        <begin position="126"/>
        <end position="149"/>
    </location>
</feature>
<evidence type="ECO:0000256" key="5">
    <source>
        <dbReference type="ARBA" id="ARBA00022692"/>
    </source>
</evidence>
<evidence type="ECO:0000256" key="3">
    <source>
        <dbReference type="ARBA" id="ARBA00022448"/>
    </source>
</evidence>
<evidence type="ECO:0000256" key="4">
    <source>
        <dbReference type="ARBA" id="ARBA00022617"/>
    </source>
</evidence>
<evidence type="ECO:0000256" key="1">
    <source>
        <dbReference type="ARBA" id="ARBA00001970"/>
    </source>
</evidence>
<dbReference type="GO" id="GO:0016020">
    <property type="term" value="C:membrane"/>
    <property type="evidence" value="ECO:0007669"/>
    <property type="project" value="UniProtKB-SubCell"/>
</dbReference>
<dbReference type="InterPro" id="IPR006593">
    <property type="entry name" value="Cyt_b561/ferric_Rdtase_TM"/>
</dbReference>